<keyword evidence="3" id="KW-1185">Reference proteome</keyword>
<evidence type="ECO:0000313" key="3">
    <source>
        <dbReference type="Proteomes" id="UP001362999"/>
    </source>
</evidence>
<dbReference type="Proteomes" id="UP001362999">
    <property type="component" value="Unassembled WGS sequence"/>
</dbReference>
<protein>
    <recommendedName>
        <fullName evidence="4">EF-hand domain-containing protein</fullName>
    </recommendedName>
</protein>
<evidence type="ECO:0000256" key="1">
    <source>
        <dbReference type="SAM" id="Coils"/>
    </source>
</evidence>
<dbReference type="InterPro" id="IPR018247">
    <property type="entry name" value="EF_Hand_1_Ca_BS"/>
</dbReference>
<gene>
    <name evidence="2" type="ORF">R3P38DRAFT_1464518</name>
</gene>
<proteinExistence type="predicted"/>
<accession>A0AAW0DM57</accession>
<name>A0AAW0DM57_9AGAR</name>
<comment type="caution">
    <text evidence="2">The sequence shown here is derived from an EMBL/GenBank/DDBJ whole genome shotgun (WGS) entry which is preliminary data.</text>
</comment>
<dbReference type="AlphaFoldDB" id="A0AAW0DM57"/>
<evidence type="ECO:0008006" key="4">
    <source>
        <dbReference type="Google" id="ProtNLM"/>
    </source>
</evidence>
<reference evidence="2 3" key="1">
    <citation type="journal article" date="2024" name="J Genomics">
        <title>Draft genome sequencing and assembly of Favolaschia claudopus CIRM-BRFM 2984 isolated from oak limbs.</title>
        <authorList>
            <person name="Navarro D."/>
            <person name="Drula E."/>
            <person name="Chaduli D."/>
            <person name="Cazenave R."/>
            <person name="Ahrendt S."/>
            <person name="Wang J."/>
            <person name="Lipzen A."/>
            <person name="Daum C."/>
            <person name="Barry K."/>
            <person name="Grigoriev I.V."/>
            <person name="Favel A."/>
            <person name="Rosso M.N."/>
            <person name="Martin F."/>
        </authorList>
    </citation>
    <scope>NUCLEOTIDE SEQUENCE [LARGE SCALE GENOMIC DNA]</scope>
    <source>
        <strain evidence="2 3">CIRM-BRFM 2984</strain>
    </source>
</reference>
<feature type="coiled-coil region" evidence="1">
    <location>
        <begin position="185"/>
        <end position="216"/>
    </location>
</feature>
<dbReference type="EMBL" id="JAWWNJ010000006">
    <property type="protein sequence ID" value="KAK7053703.1"/>
    <property type="molecule type" value="Genomic_DNA"/>
</dbReference>
<organism evidence="2 3">
    <name type="scientific">Favolaschia claudopus</name>
    <dbReference type="NCBI Taxonomy" id="2862362"/>
    <lineage>
        <taxon>Eukaryota</taxon>
        <taxon>Fungi</taxon>
        <taxon>Dikarya</taxon>
        <taxon>Basidiomycota</taxon>
        <taxon>Agaricomycotina</taxon>
        <taxon>Agaricomycetes</taxon>
        <taxon>Agaricomycetidae</taxon>
        <taxon>Agaricales</taxon>
        <taxon>Marasmiineae</taxon>
        <taxon>Mycenaceae</taxon>
        <taxon>Favolaschia</taxon>
    </lineage>
</organism>
<sequence length="739" mass="83414">MSHAPQALDIRVSHADVALRNTKELIERHKPNQSKKESSTRIRKILSGIQQVVGVLEVVASLDPRAQAAVTVFKGLIKLENDRRDNDERFLAVHVSMTLMMFALRRLPSVQEQNSDELVPELDAIAADMEEFGTLTDSYWNKCNKFVRFIRSTDFKEKLEHYDDTFSKHGERLTRILVAEMAPAVAEIQINVREVLDRLTNAQNQREEEAQNLLREGGGLAGVLENQDLLKAIAAKLGEQVTPAISHVLKQTLDSLIEENGTQFASKLENVKKELDEAIQRSTQVIIGRLNEGAYQIIQDVDIREIWREDKWKLSVKWRTFVDGVCNHFHTKFKKMAAESGGFQAPEEWTLQVMSNVAYHSPIGEAIDEDASGFISVHEINHFIERKGDLSTPVWLAYWAAGHQYLNLQYTTAVDSLLSDVRAACEHARSDLDEMEAPAFEGYLATIQLLQYIVDWVDVVIDGDSEFDIMADLDEAAQSELDVVVTEFSEKNERSVEKALEALNFELLDRASIGMVTNDTGVRIEQVILLLLYTILPQNLKMISEPEDQSTEPDDAGDWRFSSKWQQMDASLTTLMFDFHLRMRSLIRGWRSQKLDVKLQMHSYSGGLYAGWYEEYIRPGSKIVELVERAGNGPNGDSDDVPQTGDTVDEKIHNLVVRINEIDDKLESRLSQIEDMLRQVLHTSAQGADIEPPQMQVPAGYYSSEAHEGDVYAGAYGDESDTMRLGQMQASAEYSGGED</sequence>
<dbReference type="PROSITE" id="PS00018">
    <property type="entry name" value="EF_HAND_1"/>
    <property type="match status" value="1"/>
</dbReference>
<keyword evidence="1" id="KW-0175">Coiled coil</keyword>
<evidence type="ECO:0000313" key="2">
    <source>
        <dbReference type="EMBL" id="KAK7053703.1"/>
    </source>
</evidence>